<feature type="domain" description="Pili assembly chaperone C-terminal" evidence="7">
    <location>
        <begin position="225"/>
        <end position="287"/>
    </location>
</feature>
<dbReference type="InterPro" id="IPR001829">
    <property type="entry name" value="Pili_assmbl_chaperone_bac"/>
</dbReference>
<evidence type="ECO:0000313" key="9">
    <source>
        <dbReference type="Proteomes" id="UP001234798"/>
    </source>
</evidence>
<evidence type="ECO:0000256" key="3">
    <source>
        <dbReference type="ARBA" id="ARBA00022729"/>
    </source>
</evidence>
<dbReference type="Proteomes" id="UP001234798">
    <property type="component" value="Chromosome"/>
</dbReference>
<proteinExistence type="inferred from homology"/>
<organism evidence="8 9">
    <name type="scientific">Achromobacter seleniivolatilans</name>
    <dbReference type="NCBI Taxonomy" id="3047478"/>
    <lineage>
        <taxon>Bacteria</taxon>
        <taxon>Pseudomonadati</taxon>
        <taxon>Pseudomonadota</taxon>
        <taxon>Betaproteobacteria</taxon>
        <taxon>Burkholderiales</taxon>
        <taxon>Alcaligenaceae</taxon>
        <taxon>Achromobacter</taxon>
    </lineage>
</organism>
<dbReference type="Pfam" id="PF02753">
    <property type="entry name" value="PapD_C"/>
    <property type="match status" value="1"/>
</dbReference>
<dbReference type="PANTHER" id="PTHR30251:SF2">
    <property type="entry name" value="FIMBRIAL CHAPERONE YADV-RELATED"/>
    <property type="match status" value="1"/>
</dbReference>
<dbReference type="RefSeq" id="WP_306937313.1">
    <property type="nucleotide sequence ID" value="NZ_CP132976.1"/>
</dbReference>
<dbReference type="InterPro" id="IPR013783">
    <property type="entry name" value="Ig-like_fold"/>
</dbReference>
<dbReference type="EMBL" id="CP132976">
    <property type="protein sequence ID" value="WMD18307.1"/>
    <property type="molecule type" value="Genomic_DNA"/>
</dbReference>
<keyword evidence="4" id="KW-0574">Periplasm</keyword>
<comment type="subcellular location">
    <subcellularLocation>
        <location evidence="1">Periplasm</location>
    </subcellularLocation>
</comment>
<keyword evidence="9" id="KW-1185">Reference proteome</keyword>
<dbReference type="PRINTS" id="PR00969">
    <property type="entry name" value="CHAPERONPILI"/>
</dbReference>
<gene>
    <name evidence="8" type="ORF">RAS12_16830</name>
</gene>
<evidence type="ECO:0000256" key="1">
    <source>
        <dbReference type="ARBA" id="ARBA00004418"/>
    </source>
</evidence>
<evidence type="ECO:0000256" key="4">
    <source>
        <dbReference type="ARBA" id="ARBA00022764"/>
    </source>
</evidence>
<comment type="similarity">
    <text evidence="2">Belongs to the periplasmic pilus chaperone family.</text>
</comment>
<reference evidence="8 9" key="1">
    <citation type="submission" date="2023-08" db="EMBL/GenBank/DDBJ databases">
        <title>Achromobacter seleniivolatilans sp. nov., isolated from seleniferous soil.</title>
        <authorList>
            <person name="Zhang S."/>
            <person name="Li K."/>
            <person name="Peng J."/>
            <person name="Zhao Q."/>
            <person name="Wang H."/>
            <person name="Guo Y."/>
        </authorList>
    </citation>
    <scope>NUCLEOTIDE SEQUENCE [LARGE SCALE GENOMIC DNA]</scope>
    <source>
        <strain evidence="8 9">R39</strain>
    </source>
</reference>
<dbReference type="SUPFAM" id="SSF49584">
    <property type="entry name" value="Periplasmic chaperone C-domain"/>
    <property type="match status" value="1"/>
</dbReference>
<accession>A0ABY9LU74</accession>
<dbReference type="PANTHER" id="PTHR30251">
    <property type="entry name" value="PILUS ASSEMBLY CHAPERONE"/>
    <property type="match status" value="1"/>
</dbReference>
<evidence type="ECO:0000259" key="7">
    <source>
        <dbReference type="Pfam" id="PF02753"/>
    </source>
</evidence>
<evidence type="ECO:0000256" key="2">
    <source>
        <dbReference type="ARBA" id="ARBA00007399"/>
    </source>
</evidence>
<evidence type="ECO:0000313" key="8">
    <source>
        <dbReference type="EMBL" id="WMD18307.1"/>
    </source>
</evidence>
<dbReference type="InterPro" id="IPR016147">
    <property type="entry name" value="Pili_assmbl_chaperone_N"/>
</dbReference>
<evidence type="ECO:0000259" key="6">
    <source>
        <dbReference type="Pfam" id="PF00345"/>
    </source>
</evidence>
<protein>
    <submittedName>
        <fullName evidence="8">Molecular chaperone</fullName>
    </submittedName>
</protein>
<sequence>MSDYVVFQRYSRFRERHDADGITLNHPMITMFFHLPGTRAPAWSHAVRFARIAFRTAGQFCAFAGLRALLLLLGAAGLPQPAFAHLDFEGMNRFIFPSDVQRLPVFITNRGQDPTLLQSTLVWGDGQTADLPLALSKPLQVVRPGQKGDMEIFYEGRGFPDDRESYLMLSVLDVPKRPQEANLVQIAIQHHFKLFFRPALNMTTGEAIAKLTWTLPSQDSAALLISNPSPYYITLSDIALTDQAGQACGTMIDHVMVAPFSEAAVTAADCGKKMSGASYQYVSDDGTPRAYRVRLEFGTASPGSPAI</sequence>
<feature type="domain" description="Pili assembly chaperone N-terminal" evidence="6">
    <location>
        <begin position="93"/>
        <end position="199"/>
    </location>
</feature>
<dbReference type="InterPro" id="IPR036316">
    <property type="entry name" value="Pili_assmbl_chap_C_dom_sf"/>
</dbReference>
<keyword evidence="5" id="KW-0143">Chaperone</keyword>
<dbReference type="Gene3D" id="2.60.40.10">
    <property type="entry name" value="Immunoglobulins"/>
    <property type="match status" value="2"/>
</dbReference>
<dbReference type="InterPro" id="IPR016148">
    <property type="entry name" value="Pili_assmbl_chaperone_C"/>
</dbReference>
<dbReference type="InterPro" id="IPR050643">
    <property type="entry name" value="Periplasmic_pilus_chap"/>
</dbReference>
<dbReference type="Pfam" id="PF00345">
    <property type="entry name" value="PapD_N"/>
    <property type="match status" value="1"/>
</dbReference>
<evidence type="ECO:0000256" key="5">
    <source>
        <dbReference type="ARBA" id="ARBA00023186"/>
    </source>
</evidence>
<dbReference type="InterPro" id="IPR008962">
    <property type="entry name" value="PapD-like_sf"/>
</dbReference>
<dbReference type="SUPFAM" id="SSF49354">
    <property type="entry name" value="PapD-like"/>
    <property type="match status" value="1"/>
</dbReference>
<keyword evidence="3" id="KW-0732">Signal</keyword>
<name>A0ABY9LU74_9BURK</name>